<dbReference type="NCBIfam" id="TIGR04222">
    <property type="entry name" value="near_uncomplex"/>
    <property type="match status" value="1"/>
</dbReference>
<dbReference type="InterPro" id="IPR026467">
    <property type="entry name" value="Ser/Gly_Cys_C_dom"/>
</dbReference>
<accession>A0ABN2BDZ3</accession>
<organism evidence="1 2">
    <name type="scientific">Kribbella lupini</name>
    <dbReference type="NCBI Taxonomy" id="291602"/>
    <lineage>
        <taxon>Bacteria</taxon>
        <taxon>Bacillati</taxon>
        <taxon>Actinomycetota</taxon>
        <taxon>Actinomycetes</taxon>
        <taxon>Propionibacteriales</taxon>
        <taxon>Kribbellaceae</taxon>
        <taxon>Kribbella</taxon>
    </lineage>
</organism>
<proteinExistence type="predicted"/>
<protein>
    <submittedName>
        <fullName evidence="1">Uncharacterized protein</fullName>
    </submittedName>
</protein>
<sequence>MRTENPLDLNQTAYLCGGRRRAALVVVLALHDERVIGFAGREVHALGPDGSNQLERAVLAALPVGGMPLSTLLATVAGLPAMTELRASLVERGLGSRWFPGLLTRYGLQVRRSLRDNAIGTYRVAAVGPRAIVGPELRRVFNGREQLDGVRRTAVSPPL</sequence>
<reference evidence="1 2" key="1">
    <citation type="journal article" date="2019" name="Int. J. Syst. Evol. Microbiol.">
        <title>The Global Catalogue of Microorganisms (GCM) 10K type strain sequencing project: providing services to taxonomists for standard genome sequencing and annotation.</title>
        <authorList>
            <consortium name="The Broad Institute Genomics Platform"/>
            <consortium name="The Broad Institute Genome Sequencing Center for Infectious Disease"/>
            <person name="Wu L."/>
            <person name="Ma J."/>
        </authorList>
    </citation>
    <scope>NUCLEOTIDE SEQUENCE [LARGE SCALE GENOMIC DNA]</scope>
    <source>
        <strain evidence="1 2">JCM 14303</strain>
    </source>
</reference>
<keyword evidence="2" id="KW-1185">Reference proteome</keyword>
<dbReference type="EMBL" id="BAAANC010000002">
    <property type="protein sequence ID" value="GAA1539147.1"/>
    <property type="molecule type" value="Genomic_DNA"/>
</dbReference>
<dbReference type="Proteomes" id="UP001500363">
    <property type="component" value="Unassembled WGS sequence"/>
</dbReference>
<name>A0ABN2BDZ3_9ACTN</name>
<evidence type="ECO:0000313" key="2">
    <source>
        <dbReference type="Proteomes" id="UP001500363"/>
    </source>
</evidence>
<comment type="caution">
    <text evidence="1">The sequence shown here is derived from an EMBL/GenBank/DDBJ whole genome shotgun (WGS) entry which is preliminary data.</text>
</comment>
<dbReference type="RefSeq" id="WP_344177528.1">
    <property type="nucleotide sequence ID" value="NZ_BAAANC010000002.1"/>
</dbReference>
<evidence type="ECO:0000313" key="1">
    <source>
        <dbReference type="EMBL" id="GAA1539147.1"/>
    </source>
</evidence>
<gene>
    <name evidence="1" type="ORF">GCM10009741_47330</name>
</gene>